<dbReference type="PANTHER" id="PTHR30093:SF2">
    <property type="entry name" value="TYPE II SECRETION SYSTEM PROTEIN H"/>
    <property type="match status" value="1"/>
</dbReference>
<evidence type="ECO:0000313" key="3">
    <source>
        <dbReference type="EMBL" id="MBB6049360.1"/>
    </source>
</evidence>
<evidence type="ECO:0000313" key="4">
    <source>
        <dbReference type="Proteomes" id="UP000520814"/>
    </source>
</evidence>
<keyword evidence="4" id="KW-1185">Reference proteome</keyword>
<keyword evidence="1" id="KW-0812">Transmembrane</keyword>
<dbReference type="Proteomes" id="UP000520814">
    <property type="component" value="Unassembled WGS sequence"/>
</dbReference>
<dbReference type="InterPro" id="IPR045584">
    <property type="entry name" value="Pilin-like"/>
</dbReference>
<dbReference type="Gene3D" id="3.30.700.10">
    <property type="entry name" value="Glycoprotein, Type 4 Pilin"/>
    <property type="match status" value="1"/>
</dbReference>
<dbReference type="EMBL" id="JACHGW010000001">
    <property type="protein sequence ID" value="MBB6049360.1"/>
    <property type="molecule type" value="Genomic_DNA"/>
</dbReference>
<evidence type="ECO:0000259" key="2">
    <source>
        <dbReference type="Pfam" id="PF07596"/>
    </source>
</evidence>
<keyword evidence="1" id="KW-1133">Transmembrane helix</keyword>
<protein>
    <submittedName>
        <fullName evidence="3">Prepilin-type N-terminal cleavage/methylation domain-containing protein/prepilin-type processing-associated H-X9-DG protein</fullName>
    </submittedName>
</protein>
<organism evidence="3 4">
    <name type="scientific">Armatimonas rosea</name>
    <dbReference type="NCBI Taxonomy" id="685828"/>
    <lineage>
        <taxon>Bacteria</taxon>
        <taxon>Bacillati</taxon>
        <taxon>Armatimonadota</taxon>
        <taxon>Armatimonadia</taxon>
        <taxon>Armatimonadales</taxon>
        <taxon>Armatimonadaceae</taxon>
        <taxon>Armatimonas</taxon>
    </lineage>
</organism>
<dbReference type="SUPFAM" id="SSF54523">
    <property type="entry name" value="Pili subunits"/>
    <property type="match status" value="1"/>
</dbReference>
<proteinExistence type="predicted"/>
<accession>A0A7W9SN26</accession>
<dbReference type="Pfam" id="PF07596">
    <property type="entry name" value="SBP_bac_10"/>
    <property type="match status" value="1"/>
</dbReference>
<comment type="caution">
    <text evidence="3">The sequence shown here is derived from an EMBL/GenBank/DDBJ whole genome shotgun (WGS) entry which is preliminary data.</text>
</comment>
<dbReference type="PROSITE" id="PS00409">
    <property type="entry name" value="PROKAR_NTER_METHYL"/>
    <property type="match status" value="1"/>
</dbReference>
<name>A0A7W9SN26_ARMRO</name>
<dbReference type="Pfam" id="PF07963">
    <property type="entry name" value="N_methyl"/>
    <property type="match status" value="1"/>
</dbReference>
<evidence type="ECO:0000256" key="1">
    <source>
        <dbReference type="SAM" id="Phobius"/>
    </source>
</evidence>
<dbReference type="InterPro" id="IPR011453">
    <property type="entry name" value="DUF1559"/>
</dbReference>
<sequence length="299" mass="31781">MTRKCRATGFTLIELLVVIAIIAILAAILFPVFAQAREKARSASCLSNQKQIGLAVLQYVQDYDETFPPAAYMGPRPLATTTPVALPAGGPSVITIYDLMQPYMKNVDIFNCPSYKPGLDWYSRLGPLWSGVFRYVGIVPNFGLFGDNLCGGGGMPALKGAYTPVTSIAAAAFPAETIMFFDGSHRNEAAAPTVKLGAQNFLADARHNDGVNVNFSDGHAKWFRYGANPAPNQVTTTAVNGRPAGTPIYGWRTGIATPVKGTALENPASTVSTAADPYNDFHGIPGGPIFDSEDTVACP</sequence>
<dbReference type="PANTHER" id="PTHR30093">
    <property type="entry name" value="GENERAL SECRETION PATHWAY PROTEIN G"/>
    <property type="match status" value="1"/>
</dbReference>
<dbReference type="RefSeq" id="WP_184192968.1">
    <property type="nucleotide sequence ID" value="NZ_JACHGW010000001.1"/>
</dbReference>
<feature type="transmembrane region" description="Helical" evidence="1">
    <location>
        <begin position="12"/>
        <end position="34"/>
    </location>
</feature>
<keyword evidence="1" id="KW-0472">Membrane</keyword>
<dbReference type="AlphaFoldDB" id="A0A7W9SN26"/>
<dbReference type="InterPro" id="IPR012902">
    <property type="entry name" value="N_methyl_site"/>
</dbReference>
<gene>
    <name evidence="3" type="ORF">HNQ39_001122</name>
</gene>
<dbReference type="NCBIfam" id="TIGR02532">
    <property type="entry name" value="IV_pilin_GFxxxE"/>
    <property type="match status" value="1"/>
</dbReference>
<reference evidence="3 4" key="1">
    <citation type="submission" date="2020-08" db="EMBL/GenBank/DDBJ databases">
        <title>Genomic Encyclopedia of Type Strains, Phase IV (KMG-IV): sequencing the most valuable type-strain genomes for metagenomic binning, comparative biology and taxonomic classification.</title>
        <authorList>
            <person name="Goeker M."/>
        </authorList>
    </citation>
    <scope>NUCLEOTIDE SEQUENCE [LARGE SCALE GENOMIC DNA]</scope>
    <source>
        <strain evidence="3 4">DSM 23562</strain>
    </source>
</reference>
<feature type="domain" description="DUF1559" evidence="2">
    <location>
        <begin position="35"/>
        <end position="74"/>
    </location>
</feature>